<dbReference type="RefSeq" id="WP_194845827.1">
    <property type="nucleotide sequence ID" value="NZ_CP075585.1"/>
</dbReference>
<evidence type="ECO:0000313" key="3">
    <source>
        <dbReference type="EMBL" id="QZA59447.1"/>
    </source>
</evidence>
<reference evidence="3 4" key="1">
    <citation type="submission" date="2020-01" db="EMBL/GenBank/DDBJ databases">
        <authorList>
            <person name="Sixt B."/>
            <person name="Schulz F."/>
            <person name="Kostanjsek R."/>
            <person name="Koestlbacher S."/>
            <person name="Collingro A."/>
            <person name="Toenshoff E."/>
            <person name="Horn M."/>
        </authorList>
    </citation>
    <scope>NUCLEOTIDE SEQUENCE [LARGE SCALE GENOMIC DNA]</scope>
    <source>
        <strain evidence="3 4">15C</strain>
    </source>
</reference>
<sequence>MKTIITFFSTCFLFIASYTQAESIRLFNNSVYDLRAVVRGADGSFLGEMLIRSQNSTTWYNTYGPYQSRVPIQESRSQTPYAVVWYCLSGEQFSICDTVATGGAVEALSCLGPRTCRARKKDHTPQEEYQEMQPPQKP</sequence>
<organism evidence="3 4">
    <name type="scientific">Candidatus Rhabdochlamydia porcellionis</name>
    <dbReference type="NCBI Taxonomy" id="225148"/>
    <lineage>
        <taxon>Bacteria</taxon>
        <taxon>Pseudomonadati</taxon>
        <taxon>Chlamydiota</taxon>
        <taxon>Chlamydiia</taxon>
        <taxon>Parachlamydiales</taxon>
        <taxon>Candidatus Rhabdochlamydiaceae</taxon>
        <taxon>Candidatus Rhabdochlamydia</taxon>
    </lineage>
</organism>
<dbReference type="EMBL" id="CP075585">
    <property type="protein sequence ID" value="QZA59447.1"/>
    <property type="molecule type" value="Genomic_DNA"/>
</dbReference>
<keyword evidence="4" id="KW-1185">Reference proteome</keyword>
<accession>A0ABX8Z4L9</accession>
<dbReference type="Proteomes" id="UP000822862">
    <property type="component" value="Chromosome"/>
</dbReference>
<gene>
    <name evidence="3" type="ORF">RHAB15C_0001335</name>
</gene>
<feature type="region of interest" description="Disordered" evidence="1">
    <location>
        <begin position="119"/>
        <end position="138"/>
    </location>
</feature>
<feature type="chain" id="PRO_5047152913" description="Secreted protein" evidence="2">
    <location>
        <begin position="22"/>
        <end position="138"/>
    </location>
</feature>
<proteinExistence type="predicted"/>
<feature type="signal peptide" evidence="2">
    <location>
        <begin position="1"/>
        <end position="21"/>
    </location>
</feature>
<evidence type="ECO:0000313" key="4">
    <source>
        <dbReference type="Proteomes" id="UP000822862"/>
    </source>
</evidence>
<protein>
    <recommendedName>
        <fullName evidence="5">Secreted protein</fullName>
    </recommendedName>
</protein>
<name>A0ABX8Z4L9_9BACT</name>
<reference evidence="3 4" key="2">
    <citation type="submission" date="2021-05" db="EMBL/GenBank/DDBJ databases">
        <title>Ecology and evolution of chlamydial symbionts of arthropods.</title>
        <authorList>
            <person name="Halter T."/>
            <person name="Sixt B.S."/>
            <person name="Toenshoff E.R."/>
            <person name="Koestlbacher S."/>
            <person name="Schulz F."/>
            <person name="Kostanjsek R."/>
            <person name="Collingro A."/>
            <person name="Hendrickx F."/>
            <person name="Horn M."/>
        </authorList>
    </citation>
    <scope>NUCLEOTIDE SEQUENCE [LARGE SCALE GENOMIC DNA]</scope>
    <source>
        <strain evidence="3 4">15C</strain>
    </source>
</reference>
<evidence type="ECO:0000256" key="2">
    <source>
        <dbReference type="SAM" id="SignalP"/>
    </source>
</evidence>
<evidence type="ECO:0008006" key="5">
    <source>
        <dbReference type="Google" id="ProtNLM"/>
    </source>
</evidence>
<evidence type="ECO:0000256" key="1">
    <source>
        <dbReference type="SAM" id="MobiDB-lite"/>
    </source>
</evidence>
<keyword evidence="2" id="KW-0732">Signal</keyword>